<accession>A0A1B1A8M1</accession>
<reference evidence="2 3" key="1">
    <citation type="journal article" date="2016" name="ISME J.">
        <title>Global occurrence and heterogeneity of the Roseobacter-clade species Ruegeria mobilis.</title>
        <authorList>
            <person name="Sonnenschein E."/>
            <person name="Gram L."/>
        </authorList>
    </citation>
    <scope>NUCLEOTIDE SEQUENCE [LARGE SCALE GENOMIC DNA]</scope>
    <source>
        <strain evidence="2 3">F1926</strain>
        <plasmid evidence="2 3">unnamed1</plasmid>
    </source>
</reference>
<evidence type="ECO:0000313" key="2">
    <source>
        <dbReference type="EMBL" id="ANP42890.1"/>
    </source>
</evidence>
<proteinExistence type="predicted"/>
<sequence>MQSRWNETEAQQFIDAAKAQGQPAALGLRVYSSRLIGQDPDLVLHGGGNTSVKIPDAEGGAIIHVKGSGWDLGDIEAPGLPAMWLEPLLKTRDVAHMSDEDMVAYLRRYLLDQTAPNPSIEALLHAYMPHAFVDHTHATAILALADQQDMETVVAEIYGGRVGFVPYVMPGYQLSHACKDALARDPSVEGLWLEQHGLFTFADTAQASYELMIEFVTLAEAYLAGRGIAVPGPEQTDRKMPQPLADTLRAALAAGGALGAEPALDFRSSPSIRTYLARQNLSELSRRGTATPDHVIRIKPFAMILTEGAGRPEIDLALEAYADEYAGYFNRNAPNAAEPKVMLDPLPRGVLVPGVGIFGLGANEKAARIAGDLYEQTARIVNAAEDYKRFTPISEADLFDMEYWSLEQAKLRK</sequence>
<geneLocation type="plasmid" evidence="2 3">
    <name>unnamed1</name>
</geneLocation>
<dbReference type="Pfam" id="PF00596">
    <property type="entry name" value="Aldolase_II"/>
    <property type="match status" value="1"/>
</dbReference>
<dbReference type="SMART" id="SM01007">
    <property type="entry name" value="Aldolase_II"/>
    <property type="match status" value="1"/>
</dbReference>
<dbReference type="KEGG" id="rmb:K529_019185"/>
<protein>
    <submittedName>
        <fullName evidence="2">Short-chain dehydrogenase</fullName>
    </submittedName>
</protein>
<dbReference type="InterPro" id="IPR001303">
    <property type="entry name" value="Aldolase_II/adducin_N"/>
</dbReference>
<dbReference type="SUPFAM" id="SSF53639">
    <property type="entry name" value="AraD/HMP-PK domain-like"/>
    <property type="match status" value="1"/>
</dbReference>
<dbReference type="Gene3D" id="3.40.225.10">
    <property type="entry name" value="Class II aldolase/adducin N-terminal domain"/>
    <property type="match status" value="1"/>
</dbReference>
<feature type="domain" description="Class II aldolase/adducin N-terminal" evidence="1">
    <location>
        <begin position="28"/>
        <end position="223"/>
    </location>
</feature>
<dbReference type="AlphaFoldDB" id="A0A1B1A8M1"/>
<dbReference type="RefSeq" id="WP_005624001.1">
    <property type="nucleotide sequence ID" value="NZ_CP015231.1"/>
</dbReference>
<dbReference type="OrthoDB" id="9774430at2"/>
<name>A0A1B1A8M1_9RHOB</name>
<dbReference type="EMBL" id="CP015231">
    <property type="protein sequence ID" value="ANP42890.1"/>
    <property type="molecule type" value="Genomic_DNA"/>
</dbReference>
<keyword evidence="2" id="KW-0614">Plasmid</keyword>
<gene>
    <name evidence="2" type="ORF">K529_019185</name>
</gene>
<dbReference type="Proteomes" id="UP000013243">
    <property type="component" value="Plasmid unnamed1"/>
</dbReference>
<evidence type="ECO:0000259" key="1">
    <source>
        <dbReference type="SMART" id="SM01007"/>
    </source>
</evidence>
<organism evidence="2 3">
    <name type="scientific">Tritonibacter mobilis F1926</name>
    <dbReference type="NCBI Taxonomy" id="1265309"/>
    <lineage>
        <taxon>Bacteria</taxon>
        <taxon>Pseudomonadati</taxon>
        <taxon>Pseudomonadota</taxon>
        <taxon>Alphaproteobacteria</taxon>
        <taxon>Rhodobacterales</taxon>
        <taxon>Paracoccaceae</taxon>
        <taxon>Tritonibacter</taxon>
    </lineage>
</organism>
<evidence type="ECO:0000313" key="3">
    <source>
        <dbReference type="Proteomes" id="UP000013243"/>
    </source>
</evidence>
<dbReference type="InterPro" id="IPR036409">
    <property type="entry name" value="Aldolase_II/adducin_N_sf"/>
</dbReference>
<dbReference type="GeneID" id="28252005"/>